<dbReference type="AlphaFoldDB" id="A0A0A2WHU0"/>
<gene>
    <name evidence="1" type="ORF">LF41_3033</name>
</gene>
<dbReference type="EMBL" id="JRKJ01000008">
    <property type="protein sequence ID" value="KGQ19383.1"/>
    <property type="molecule type" value="Genomic_DNA"/>
</dbReference>
<dbReference type="RefSeq" id="WP_036168374.1">
    <property type="nucleotide sequence ID" value="NZ_JRKJ01000008.1"/>
</dbReference>
<comment type="caution">
    <text evidence="1">The sequence shown here is derived from an EMBL/GenBank/DDBJ whole genome shotgun (WGS) entry which is preliminary data.</text>
</comment>
<protein>
    <submittedName>
        <fullName evidence="1">Uncharacterized protein</fullName>
    </submittedName>
</protein>
<evidence type="ECO:0000313" key="2">
    <source>
        <dbReference type="Proteomes" id="UP000030518"/>
    </source>
</evidence>
<reference evidence="1 2" key="1">
    <citation type="submission" date="2014-09" db="EMBL/GenBank/DDBJ databases">
        <title>Genome sequences of Lysobacter dokdonensis DS-58.</title>
        <authorList>
            <person name="Kim J.F."/>
            <person name="Kwak M.-J."/>
        </authorList>
    </citation>
    <scope>NUCLEOTIDE SEQUENCE [LARGE SCALE GENOMIC DNA]</scope>
    <source>
        <strain evidence="1 2">DS-58</strain>
    </source>
</reference>
<evidence type="ECO:0000313" key="1">
    <source>
        <dbReference type="EMBL" id="KGQ19383.1"/>
    </source>
</evidence>
<keyword evidence="2" id="KW-1185">Reference proteome</keyword>
<name>A0A0A2WHU0_9GAMM</name>
<dbReference type="STRING" id="1300345.LF41_3033"/>
<organism evidence="1 2">
    <name type="scientific">Lysobacter dokdonensis DS-58</name>
    <dbReference type="NCBI Taxonomy" id="1300345"/>
    <lineage>
        <taxon>Bacteria</taxon>
        <taxon>Pseudomonadati</taxon>
        <taxon>Pseudomonadota</taxon>
        <taxon>Gammaproteobacteria</taxon>
        <taxon>Lysobacterales</taxon>
        <taxon>Lysobacteraceae</taxon>
        <taxon>Noviluteimonas</taxon>
    </lineage>
</organism>
<sequence length="347" mass="36962">MNTATVIEHFKPAPLMALSVLDALARALRTDGQFPPPLGEIRCEITAATAPAARTFDPPRVLHAFRNRSGYLVLDGTYVDSAEPARRWPLGPGTYRVRVRGDYYQDAELALIWPPPEGVRRIDVPQPQANDAGSVTLLPGPAYPLPDVTTSRFDLGPTLLRGSALGADGTPLPGIRVEALNIGPPFLAPAALPAIGDWPFLVADTDARGEWALVLPDRRYFDNTPEIASQPVIKPISVRIAYPGGAVVRQRNVRLGSETALKNTALRGQVLGRGGTPVAGAVISTSVNARRSKSRADGTWFLYFDLNQVAVPNLTVTATTPAGATATVAAIALQPEAVVVVPTFHIP</sequence>
<dbReference type="Proteomes" id="UP000030518">
    <property type="component" value="Unassembled WGS sequence"/>
</dbReference>
<dbReference type="PATRIC" id="fig|1300345.3.peg.1576"/>
<accession>A0A0A2WHU0</accession>
<dbReference type="OrthoDB" id="10019844at2"/>
<proteinExistence type="predicted"/>